<evidence type="ECO:0000313" key="9">
    <source>
        <dbReference type="EMBL" id="PWE13631.1"/>
    </source>
</evidence>
<feature type="binding site" evidence="7">
    <location>
        <position position="66"/>
    </location>
    <ligand>
        <name>Zn(2+)</name>
        <dbReference type="ChEBI" id="CHEBI:29105"/>
        <label>1</label>
    </ligand>
</feature>
<dbReference type="GO" id="GO:0004416">
    <property type="term" value="F:hydroxyacylglutathione hydrolase activity"/>
    <property type="evidence" value="ECO:0007669"/>
    <property type="project" value="UniProtKB-UniRule"/>
</dbReference>
<dbReference type="InterPro" id="IPR001279">
    <property type="entry name" value="Metallo-B-lactamas"/>
</dbReference>
<evidence type="ECO:0000259" key="8">
    <source>
        <dbReference type="SMART" id="SM00849"/>
    </source>
</evidence>
<dbReference type="Proteomes" id="UP000245216">
    <property type="component" value="Unassembled WGS sequence"/>
</dbReference>
<evidence type="ECO:0000256" key="3">
    <source>
        <dbReference type="ARBA" id="ARBA00006759"/>
    </source>
</evidence>
<proteinExistence type="inferred from homology"/>
<gene>
    <name evidence="7 9" type="primary">gloB</name>
    <name evidence="9" type="ORF">DF183_10640</name>
</gene>
<evidence type="ECO:0000313" key="10">
    <source>
        <dbReference type="Proteomes" id="UP000245216"/>
    </source>
</evidence>
<dbReference type="EC" id="3.1.2.6" evidence="7"/>
<dbReference type="InterPro" id="IPR050110">
    <property type="entry name" value="Glyoxalase_II_hydrolase"/>
</dbReference>
<dbReference type="PANTHER" id="PTHR43705">
    <property type="entry name" value="HYDROXYACYLGLUTATHIONE HYDROLASE"/>
    <property type="match status" value="1"/>
</dbReference>
<dbReference type="InterPro" id="IPR032282">
    <property type="entry name" value="HAGH_C"/>
</dbReference>
<evidence type="ECO:0000256" key="6">
    <source>
        <dbReference type="ARBA" id="ARBA00022833"/>
    </source>
</evidence>
<name>A0A2U2BI12_ALCFA</name>
<feature type="binding site" evidence="7">
    <location>
        <position position="64"/>
    </location>
    <ligand>
        <name>Zn(2+)</name>
        <dbReference type="ChEBI" id="CHEBI:29105"/>
        <label>1</label>
    </ligand>
</feature>
<dbReference type="PIRSF" id="PIRSF005457">
    <property type="entry name" value="Glx"/>
    <property type="match status" value="1"/>
</dbReference>
<comment type="pathway">
    <text evidence="2 7">Secondary metabolite metabolism; methylglyoxal degradation; (R)-lactate from methylglyoxal: step 2/2.</text>
</comment>
<comment type="caution">
    <text evidence="9">The sequence shown here is derived from an EMBL/GenBank/DDBJ whole genome shotgun (WGS) entry which is preliminary data.</text>
</comment>
<reference evidence="9 10" key="2">
    <citation type="submission" date="2018-05" db="EMBL/GenBank/DDBJ databases">
        <authorList>
            <person name="Lanie J.A."/>
            <person name="Ng W.-L."/>
            <person name="Kazmierczak K.M."/>
            <person name="Andrzejewski T.M."/>
            <person name="Davidsen T.M."/>
            <person name="Wayne K.J."/>
            <person name="Tettelin H."/>
            <person name="Glass J.I."/>
            <person name="Rusch D."/>
            <person name="Podicherti R."/>
            <person name="Tsui H.-C.T."/>
            <person name="Winkler M.E."/>
        </authorList>
    </citation>
    <scope>NUCLEOTIDE SEQUENCE [LARGE SCALE GENOMIC DNA]</scope>
    <source>
        <strain evidence="9 10">YBY</strain>
    </source>
</reference>
<comment type="function">
    <text evidence="7">Thiolesterase that catalyzes the hydrolysis of S-D-lactoyl-glutathione to form glutathione and D-lactic acid.</text>
</comment>
<dbReference type="GO" id="GO:0046872">
    <property type="term" value="F:metal ion binding"/>
    <property type="evidence" value="ECO:0007669"/>
    <property type="project" value="UniProtKB-KW"/>
</dbReference>
<evidence type="ECO:0000256" key="7">
    <source>
        <dbReference type="HAMAP-Rule" id="MF_01374"/>
    </source>
</evidence>
<reference evidence="9 10" key="1">
    <citation type="submission" date="2018-05" db="EMBL/GenBank/DDBJ databases">
        <title>Genome Sequence of an Efficient Indole-Degrading Bacterium, Alcaligenes sp.YBY.</title>
        <authorList>
            <person name="Yang B."/>
        </authorList>
    </citation>
    <scope>NUCLEOTIDE SEQUENCE [LARGE SCALE GENOMIC DNA]</scope>
    <source>
        <strain evidence="9 10">YBY</strain>
    </source>
</reference>
<keyword evidence="4 7" id="KW-0479">Metal-binding</keyword>
<feature type="binding site" evidence="7">
    <location>
        <position position="69"/>
    </location>
    <ligand>
        <name>Zn(2+)</name>
        <dbReference type="ChEBI" id="CHEBI:29105"/>
        <label>2</label>
    </ligand>
</feature>
<dbReference type="InterPro" id="IPR017782">
    <property type="entry name" value="Hydroxyacylglutathione_Hdrlase"/>
</dbReference>
<dbReference type="Pfam" id="PF16123">
    <property type="entry name" value="HAGH_C"/>
    <property type="match status" value="1"/>
</dbReference>
<accession>A0A2U2BI12</accession>
<organism evidence="9 10">
    <name type="scientific">Alcaligenes faecalis</name>
    <dbReference type="NCBI Taxonomy" id="511"/>
    <lineage>
        <taxon>Bacteria</taxon>
        <taxon>Pseudomonadati</taxon>
        <taxon>Pseudomonadota</taxon>
        <taxon>Betaproteobacteria</taxon>
        <taxon>Burkholderiales</taxon>
        <taxon>Alcaligenaceae</taxon>
        <taxon>Alcaligenes</taxon>
    </lineage>
</organism>
<dbReference type="SMART" id="SM00849">
    <property type="entry name" value="Lactamase_B"/>
    <property type="match status" value="1"/>
</dbReference>
<feature type="binding site" evidence="7">
    <location>
        <position position="182"/>
    </location>
    <ligand>
        <name>Zn(2+)</name>
        <dbReference type="ChEBI" id="CHEBI:29105"/>
        <label>2</label>
    </ligand>
</feature>
<dbReference type="STRING" id="511.UZ73_14475"/>
<dbReference type="UniPathway" id="UPA00619">
    <property type="reaction ID" value="UER00676"/>
</dbReference>
<keyword evidence="5 7" id="KW-0378">Hydrolase</keyword>
<dbReference type="Gene3D" id="3.60.15.10">
    <property type="entry name" value="Ribonuclease Z/Hydroxyacylglutathione hydrolase-like"/>
    <property type="match status" value="1"/>
</dbReference>
<sequence length="270" mass="30107">MMNAFTWPVPSDVRLIPLPALNDNYIWALSRNGHALVVDPGQAAPVLDWLERESLQLDAILLTHHHGDHVGGVMDILARHPARVWGPAHERLPTCDVRVGQSDKVELPTLELTLEVLDIPGHTAGHVAYFGQNEVKQPFVFCGDTLFAAGCGRLFEGTPAQMTDSLGKLAKLPSDTLICCAHEYTLSNLRWALQVEPDNPQLHERWEQDNLKRQQNLPTVPSTLKTELATNPFLRCETTAVIKAAERHAARSLNNPVEVFASLRDWKNNF</sequence>
<comment type="subunit">
    <text evidence="7">Monomer.</text>
</comment>
<feature type="binding site" evidence="7">
    <location>
        <position position="144"/>
    </location>
    <ligand>
        <name>Zn(2+)</name>
        <dbReference type="ChEBI" id="CHEBI:29105"/>
        <label>1</label>
    </ligand>
</feature>
<dbReference type="CDD" id="cd07723">
    <property type="entry name" value="hydroxyacylglutathione_hydrolase_MBL-fold"/>
    <property type="match status" value="1"/>
</dbReference>
<dbReference type="InterPro" id="IPR036866">
    <property type="entry name" value="RibonucZ/Hydroxyglut_hydro"/>
</dbReference>
<feature type="binding site" evidence="7">
    <location>
        <position position="144"/>
    </location>
    <ligand>
        <name>Zn(2+)</name>
        <dbReference type="ChEBI" id="CHEBI:29105"/>
        <label>2</label>
    </ligand>
</feature>
<dbReference type="EMBL" id="QEXO01000003">
    <property type="protein sequence ID" value="PWE13631.1"/>
    <property type="molecule type" value="Genomic_DNA"/>
</dbReference>
<evidence type="ECO:0000256" key="4">
    <source>
        <dbReference type="ARBA" id="ARBA00022723"/>
    </source>
</evidence>
<dbReference type="AlphaFoldDB" id="A0A2U2BI12"/>
<dbReference type="InterPro" id="IPR035680">
    <property type="entry name" value="Clx_II_MBL"/>
</dbReference>
<dbReference type="PANTHER" id="PTHR43705:SF1">
    <property type="entry name" value="HYDROXYACYLGLUTATHIONE HYDROLASE GLOB"/>
    <property type="match status" value="1"/>
</dbReference>
<dbReference type="SUPFAM" id="SSF56281">
    <property type="entry name" value="Metallo-hydrolase/oxidoreductase"/>
    <property type="match status" value="1"/>
</dbReference>
<dbReference type="Pfam" id="PF00753">
    <property type="entry name" value="Lactamase_B"/>
    <property type="match status" value="1"/>
</dbReference>
<dbReference type="GO" id="GO:0019243">
    <property type="term" value="P:methylglyoxal catabolic process to D-lactate via S-lactoyl-glutathione"/>
    <property type="evidence" value="ECO:0007669"/>
    <property type="project" value="UniProtKB-UniRule"/>
</dbReference>
<dbReference type="HAMAP" id="MF_01374">
    <property type="entry name" value="Glyoxalase_2"/>
    <property type="match status" value="1"/>
</dbReference>
<feature type="binding site" evidence="7">
    <location>
        <position position="68"/>
    </location>
    <ligand>
        <name>Zn(2+)</name>
        <dbReference type="ChEBI" id="CHEBI:29105"/>
        <label>2</label>
    </ligand>
</feature>
<keyword evidence="6 7" id="KW-0862">Zinc</keyword>
<comment type="catalytic activity">
    <reaction evidence="1 7">
        <text>an S-(2-hydroxyacyl)glutathione + H2O = a 2-hydroxy carboxylate + glutathione + H(+)</text>
        <dbReference type="Rhea" id="RHEA:21864"/>
        <dbReference type="ChEBI" id="CHEBI:15377"/>
        <dbReference type="ChEBI" id="CHEBI:15378"/>
        <dbReference type="ChEBI" id="CHEBI:57925"/>
        <dbReference type="ChEBI" id="CHEBI:58896"/>
        <dbReference type="ChEBI" id="CHEBI:71261"/>
        <dbReference type="EC" id="3.1.2.6"/>
    </reaction>
</comment>
<comment type="similarity">
    <text evidence="3 7">Belongs to the metallo-beta-lactamase superfamily. Glyoxalase II family.</text>
</comment>
<dbReference type="NCBIfam" id="TIGR03413">
    <property type="entry name" value="GSH_gloB"/>
    <property type="match status" value="1"/>
</dbReference>
<feature type="domain" description="Metallo-beta-lactamase" evidence="8">
    <location>
        <begin position="23"/>
        <end position="182"/>
    </location>
</feature>
<evidence type="ECO:0000256" key="2">
    <source>
        <dbReference type="ARBA" id="ARBA00004963"/>
    </source>
</evidence>
<protein>
    <recommendedName>
        <fullName evidence="7">Hydroxyacylglutathione hydrolase</fullName>
        <ecNumber evidence="7">3.1.2.6</ecNumber>
    </recommendedName>
    <alternativeName>
        <fullName evidence="7">Glyoxalase II</fullName>
        <shortName evidence="7">Glx II</shortName>
    </alternativeName>
</protein>
<evidence type="ECO:0000256" key="1">
    <source>
        <dbReference type="ARBA" id="ARBA00001623"/>
    </source>
</evidence>
<feature type="binding site" evidence="7">
    <location>
        <position position="122"/>
    </location>
    <ligand>
        <name>Zn(2+)</name>
        <dbReference type="ChEBI" id="CHEBI:29105"/>
        <label>1</label>
    </ligand>
</feature>
<comment type="cofactor">
    <cofactor evidence="7">
        <name>Zn(2+)</name>
        <dbReference type="ChEBI" id="CHEBI:29105"/>
    </cofactor>
    <text evidence="7">Binds 2 Zn(2+) ions per subunit.</text>
</comment>
<evidence type="ECO:0000256" key="5">
    <source>
        <dbReference type="ARBA" id="ARBA00022801"/>
    </source>
</evidence>